<gene>
    <name evidence="6" type="ORF">GIS00_16580</name>
</gene>
<dbReference type="Gene3D" id="3.40.190.10">
    <property type="entry name" value="Periplasmic binding protein-like II"/>
    <property type="match status" value="2"/>
</dbReference>
<keyword evidence="4" id="KW-0574">Periplasm</keyword>
<evidence type="ECO:0000256" key="5">
    <source>
        <dbReference type="SAM" id="MobiDB-lite"/>
    </source>
</evidence>
<accession>A0A7K1FN93</accession>
<dbReference type="PANTHER" id="PTHR30222">
    <property type="entry name" value="SPERMIDINE/PUTRESCINE-BINDING PERIPLASMIC PROTEIN"/>
    <property type="match status" value="1"/>
</dbReference>
<evidence type="ECO:0000256" key="3">
    <source>
        <dbReference type="ARBA" id="ARBA00022729"/>
    </source>
</evidence>
<dbReference type="InterPro" id="IPR001188">
    <property type="entry name" value="Sperm_putr-bd"/>
</dbReference>
<reference evidence="6 7" key="1">
    <citation type="submission" date="2019-11" db="EMBL/GenBank/DDBJ databases">
        <authorList>
            <person name="Jiang L.-Q."/>
        </authorList>
    </citation>
    <scope>NUCLEOTIDE SEQUENCE [LARGE SCALE GENOMIC DNA]</scope>
    <source>
        <strain evidence="6 7">YIM 132087</strain>
    </source>
</reference>
<dbReference type="Proteomes" id="UP000460221">
    <property type="component" value="Unassembled WGS sequence"/>
</dbReference>
<comment type="subcellular location">
    <subcellularLocation>
        <location evidence="1">Periplasm</location>
    </subcellularLocation>
</comment>
<dbReference type="PRINTS" id="PR00909">
    <property type="entry name" value="SPERMDNBNDNG"/>
</dbReference>
<dbReference type="PROSITE" id="PS51318">
    <property type="entry name" value="TAT"/>
    <property type="match status" value="1"/>
</dbReference>
<evidence type="ECO:0000256" key="4">
    <source>
        <dbReference type="ARBA" id="ARBA00022764"/>
    </source>
</evidence>
<dbReference type="InterPro" id="IPR006311">
    <property type="entry name" value="TAT_signal"/>
</dbReference>
<dbReference type="EMBL" id="WLYK01000006">
    <property type="protein sequence ID" value="MTD15550.1"/>
    <property type="molecule type" value="Genomic_DNA"/>
</dbReference>
<name>A0A7K1FN93_9ACTN</name>
<dbReference type="SUPFAM" id="SSF53850">
    <property type="entry name" value="Periplasmic binding protein-like II"/>
    <property type="match status" value="1"/>
</dbReference>
<keyword evidence="7" id="KW-1185">Reference proteome</keyword>
<evidence type="ECO:0000313" key="6">
    <source>
        <dbReference type="EMBL" id="MTD15550.1"/>
    </source>
</evidence>
<protein>
    <submittedName>
        <fullName evidence="6">Extracellular solute-binding protein</fullName>
    </submittedName>
</protein>
<comment type="caution">
    <text evidence="6">The sequence shown here is derived from an EMBL/GenBank/DDBJ whole genome shotgun (WGS) entry which is preliminary data.</text>
</comment>
<keyword evidence="2" id="KW-0813">Transport</keyword>
<dbReference type="CDD" id="cd13590">
    <property type="entry name" value="PBP2_PotD_PotF_like"/>
    <property type="match status" value="1"/>
</dbReference>
<keyword evidence="3" id="KW-0732">Signal</keyword>
<organism evidence="6 7">
    <name type="scientific">Nakamurella alba</name>
    <dbReference type="NCBI Taxonomy" id="2665158"/>
    <lineage>
        <taxon>Bacteria</taxon>
        <taxon>Bacillati</taxon>
        <taxon>Actinomycetota</taxon>
        <taxon>Actinomycetes</taxon>
        <taxon>Nakamurellales</taxon>
        <taxon>Nakamurellaceae</taxon>
        <taxon>Nakamurella</taxon>
    </lineage>
</organism>
<evidence type="ECO:0000313" key="7">
    <source>
        <dbReference type="Proteomes" id="UP000460221"/>
    </source>
</evidence>
<dbReference type="InterPro" id="IPR006059">
    <property type="entry name" value="SBP"/>
</dbReference>
<feature type="region of interest" description="Disordered" evidence="5">
    <location>
        <begin position="1"/>
        <end position="44"/>
    </location>
</feature>
<proteinExistence type="predicted"/>
<dbReference type="PANTHER" id="PTHR30222:SF17">
    <property type="entry name" value="SPERMIDINE_PUTRESCINE-BINDING PERIPLASMIC PROTEIN"/>
    <property type="match status" value="1"/>
</dbReference>
<dbReference type="Pfam" id="PF13416">
    <property type="entry name" value="SBP_bac_8"/>
    <property type="match status" value="1"/>
</dbReference>
<dbReference type="GO" id="GO:0042597">
    <property type="term" value="C:periplasmic space"/>
    <property type="evidence" value="ECO:0007669"/>
    <property type="project" value="UniProtKB-SubCell"/>
</dbReference>
<dbReference type="GO" id="GO:0015846">
    <property type="term" value="P:polyamine transport"/>
    <property type="evidence" value="ECO:0007669"/>
    <property type="project" value="InterPro"/>
</dbReference>
<dbReference type="AlphaFoldDB" id="A0A7K1FN93"/>
<evidence type="ECO:0000256" key="2">
    <source>
        <dbReference type="ARBA" id="ARBA00022448"/>
    </source>
</evidence>
<evidence type="ECO:0000256" key="1">
    <source>
        <dbReference type="ARBA" id="ARBA00004418"/>
    </source>
</evidence>
<feature type="compositionally biased region" description="Basic residues" evidence="5">
    <location>
        <begin position="1"/>
        <end position="10"/>
    </location>
</feature>
<dbReference type="GO" id="GO:0019808">
    <property type="term" value="F:polyamine binding"/>
    <property type="evidence" value="ECO:0007669"/>
    <property type="project" value="InterPro"/>
</dbReference>
<sequence length="433" mass="46938">MAPTLHRHAPRAPNRSRTIAGRPLVTGPHPLLGPSGAGPRRLPRGISRRSLFRGAGAAGMSALLAACSIPGIGVSGYQPVTDTSATDMTLNWANWPFYIDTPDEEAAAEGEAEPTTLEKFQDETGITVTYTEDVNDNDSYFAKIQPQLTGGQAIAADVFVVTDWMVAKLIRLGFVVELDHSKIPNFANMREDLTQVSYDPGRKYSMTWQSGLGGIAVNPAATGGREITSMDQLLTDPALRGKVTLLTEMRDTVGLVLLDMGFDPANFTDSQFDQAIGKLQDAVDSGQIRRFTGNDYGADLVQGNVAACVGWTGDVVSLQADNPDLQFIIPDAGCTLWSDNFVVPVRSPHKENAEKLINFYYQPEIAAQAEAWINYISPVDGTAEAMEEIDPDILEDPLVFPTEEDLAKAHVFMGLSEEQENRCNRAFAKLTGA</sequence>